<feature type="signal peptide" evidence="7">
    <location>
        <begin position="1"/>
        <end position="22"/>
    </location>
</feature>
<feature type="active site" evidence="3">
    <location>
        <position position="295"/>
    </location>
</feature>
<name>A0A9P9WZ35_9PEZI</name>
<accession>A0A9P9WZ35</accession>
<dbReference type="Gene3D" id="2.40.70.10">
    <property type="entry name" value="Acid Proteases"/>
    <property type="match status" value="2"/>
</dbReference>
<keyword evidence="10" id="KW-1185">Reference proteome</keyword>
<keyword evidence="5" id="KW-0645">Protease</keyword>
<dbReference type="Pfam" id="PF00026">
    <property type="entry name" value="Asp"/>
    <property type="match status" value="1"/>
</dbReference>
<feature type="domain" description="Peptidase A1" evidence="8">
    <location>
        <begin position="80"/>
        <end position="400"/>
    </location>
</feature>
<feature type="active site" evidence="3">
    <location>
        <position position="100"/>
    </location>
</feature>
<dbReference type="InterPro" id="IPR021109">
    <property type="entry name" value="Peptidase_aspartic_dom_sf"/>
</dbReference>
<evidence type="ECO:0000256" key="2">
    <source>
        <dbReference type="ARBA" id="ARBA00022750"/>
    </source>
</evidence>
<evidence type="ECO:0000256" key="3">
    <source>
        <dbReference type="PIRSR" id="PIRSR601461-1"/>
    </source>
</evidence>
<feature type="compositionally biased region" description="Low complexity" evidence="6">
    <location>
        <begin position="434"/>
        <end position="458"/>
    </location>
</feature>
<keyword evidence="4" id="KW-1015">Disulfide bond</keyword>
<evidence type="ECO:0000259" key="8">
    <source>
        <dbReference type="PROSITE" id="PS51767"/>
    </source>
</evidence>
<dbReference type="InterPro" id="IPR001969">
    <property type="entry name" value="Aspartic_peptidase_AS"/>
</dbReference>
<keyword evidence="7" id="KW-0732">Signal</keyword>
<keyword evidence="5" id="KW-0378">Hydrolase</keyword>
<comment type="similarity">
    <text evidence="1 5">Belongs to the peptidase A1 family.</text>
</comment>
<evidence type="ECO:0000313" key="9">
    <source>
        <dbReference type="EMBL" id="KAI1881635.1"/>
    </source>
</evidence>
<dbReference type="PROSITE" id="PS00141">
    <property type="entry name" value="ASP_PROTEASE"/>
    <property type="match status" value="1"/>
</dbReference>
<dbReference type="InterPro" id="IPR057230">
    <property type="entry name" value="DUF7908"/>
</dbReference>
<evidence type="ECO:0000256" key="7">
    <source>
        <dbReference type="SAM" id="SignalP"/>
    </source>
</evidence>
<feature type="chain" id="PRO_5040448624" description="Peptidase A1 domain-containing protein" evidence="7">
    <location>
        <begin position="23"/>
        <end position="906"/>
    </location>
</feature>
<gene>
    <name evidence="9" type="ORF">JX265_000461</name>
</gene>
<feature type="region of interest" description="Disordered" evidence="6">
    <location>
        <begin position="749"/>
        <end position="781"/>
    </location>
</feature>
<keyword evidence="2 5" id="KW-0064">Aspartyl protease</keyword>
<feature type="compositionally biased region" description="Polar residues" evidence="6">
    <location>
        <begin position="473"/>
        <end position="487"/>
    </location>
</feature>
<feature type="disulfide bond" evidence="4">
    <location>
        <begin position="330"/>
        <end position="363"/>
    </location>
</feature>
<comment type="caution">
    <text evidence="9">The sequence shown here is derived from an EMBL/GenBank/DDBJ whole genome shotgun (WGS) entry which is preliminary data.</text>
</comment>
<dbReference type="SUPFAM" id="SSF50630">
    <property type="entry name" value="Acid proteases"/>
    <property type="match status" value="1"/>
</dbReference>
<dbReference type="GO" id="GO:0004190">
    <property type="term" value="F:aspartic-type endopeptidase activity"/>
    <property type="evidence" value="ECO:0007669"/>
    <property type="project" value="UniProtKB-KW"/>
</dbReference>
<sequence length="906" mass="93225">MAAPSKFAALCSLLSLTTITNGQNTGGTINAFLSDKFKDPAEVLAIPLKRVDRSELPGASTSIQRRYFKTDVVDFFGSAYLAKITVGTGASNQEVQVLLDTGSFELWVNPNCTASNLPSYCQQFGSYDPKKSSTAQNLTTPWSITYGSGSAQGIYFTDDIFISGAQIKQQQFGVARNSQSVWFGIMGLGYGKMAQGKPGFLPYNTVVDTLVAQNYTNSKAFSLDLGLQAEPEMSISGQIVFGGVDTNRYSGTLAKVPIDNEDAHYKVTLSAVAHRSPSSQSANIVSAGPIDVIVDSGTTFSLLPQTLVNALAAQFPGATSDGGGGYKVPCSYLTLPGAVDFSFGRVKISVPYSEFIWNNGNNCFLGAWYNQNINVYILGDTFLRGAYTIFDQDNSALYMANYTTCGTGSNLVAIPAGMDAAASLQGSCQIPQTPTVSSSSLTTGTPPTTVTSASSTFTGPTFTGDPNPLGPANATTSEMDMPTSTGSDVVPTPTLDTTSGTVSVTSSSELPRVTSIADGPIFLGVLLDGGAAKNNTKRDSSPSRSRSSKRQTTGGFIGGAGPTNPESCSDATSFNLTDGQLVSGGQAVRTEPAVAFMPLQVQPSGSISTTFAVVDGVLHWFNDAFYQGEAGFCQTADGEIQLTFVSEAGWPAGCTAVSLAVYEDRQCQDGTLVLAPTTASTATSTATLTGAPDGFTTVPVTRTNTITSTITNVVVYTVTACPPEVANCPIGQLATTTSVYVTTICPEDALPTTPGPSPSPPPPPPQPTSGPAVPPNAAPADGGGAVAVVSVVTVTEECETATFAVTTCAPGAAGCTVGALTTQTTTRYRTITRATPQETGAGGVPPVAQNAPGSGPGVQMGAGNNNSADATATPRPVYAYAGAPAVEARAWGLVLGALLGALVLTL</sequence>
<dbReference type="InterPro" id="IPR033121">
    <property type="entry name" value="PEPTIDASE_A1"/>
</dbReference>
<dbReference type="InterPro" id="IPR001461">
    <property type="entry name" value="Aspartic_peptidase_A1"/>
</dbReference>
<dbReference type="PRINTS" id="PR00792">
    <property type="entry name" value="PEPSIN"/>
</dbReference>
<feature type="compositionally biased region" description="Low complexity" evidence="6">
    <location>
        <begin position="497"/>
        <end position="508"/>
    </location>
</feature>
<evidence type="ECO:0000256" key="1">
    <source>
        <dbReference type="ARBA" id="ARBA00007447"/>
    </source>
</evidence>
<evidence type="ECO:0000313" key="10">
    <source>
        <dbReference type="Proteomes" id="UP000829685"/>
    </source>
</evidence>
<feature type="compositionally biased region" description="Pro residues" evidence="6">
    <location>
        <begin position="753"/>
        <end position="777"/>
    </location>
</feature>
<dbReference type="PANTHER" id="PTHR47966">
    <property type="entry name" value="BETA-SITE APP-CLEAVING ENZYME, ISOFORM A-RELATED"/>
    <property type="match status" value="1"/>
</dbReference>
<dbReference type="Proteomes" id="UP000829685">
    <property type="component" value="Unassembled WGS sequence"/>
</dbReference>
<organism evidence="9 10">
    <name type="scientific">Neoarthrinium moseri</name>
    <dbReference type="NCBI Taxonomy" id="1658444"/>
    <lineage>
        <taxon>Eukaryota</taxon>
        <taxon>Fungi</taxon>
        <taxon>Dikarya</taxon>
        <taxon>Ascomycota</taxon>
        <taxon>Pezizomycotina</taxon>
        <taxon>Sordariomycetes</taxon>
        <taxon>Xylariomycetidae</taxon>
        <taxon>Amphisphaeriales</taxon>
        <taxon>Apiosporaceae</taxon>
        <taxon>Neoarthrinium</taxon>
    </lineage>
</organism>
<protein>
    <recommendedName>
        <fullName evidence="8">Peptidase A1 domain-containing protein</fullName>
    </recommendedName>
</protein>
<feature type="region of interest" description="Disordered" evidence="6">
    <location>
        <begin position="531"/>
        <end position="571"/>
    </location>
</feature>
<dbReference type="AlphaFoldDB" id="A0A9P9WZ35"/>
<dbReference type="PANTHER" id="PTHR47966:SF65">
    <property type="entry name" value="ASPARTIC-TYPE ENDOPEPTIDASE"/>
    <property type="match status" value="1"/>
</dbReference>
<proteinExistence type="inferred from homology"/>
<feature type="region of interest" description="Disordered" evidence="6">
    <location>
        <begin position="434"/>
        <end position="508"/>
    </location>
</feature>
<reference evidence="9" key="1">
    <citation type="submission" date="2021-03" db="EMBL/GenBank/DDBJ databases">
        <title>Revisited historic fungal species revealed as producer of novel bioactive compounds through whole genome sequencing and comparative genomics.</title>
        <authorList>
            <person name="Vignolle G.A."/>
            <person name="Hochenegger N."/>
            <person name="Mach R.L."/>
            <person name="Mach-Aigner A.R."/>
            <person name="Javad Rahimi M."/>
            <person name="Salim K.A."/>
            <person name="Chan C.M."/>
            <person name="Lim L.B.L."/>
            <person name="Cai F."/>
            <person name="Druzhinina I.S."/>
            <person name="U'Ren J.M."/>
            <person name="Derntl C."/>
        </authorList>
    </citation>
    <scope>NUCLEOTIDE SEQUENCE</scope>
    <source>
        <strain evidence="9">TUCIM 5799</strain>
    </source>
</reference>
<evidence type="ECO:0000256" key="5">
    <source>
        <dbReference type="RuleBase" id="RU000454"/>
    </source>
</evidence>
<dbReference type="GO" id="GO:0006508">
    <property type="term" value="P:proteolysis"/>
    <property type="evidence" value="ECO:0007669"/>
    <property type="project" value="UniProtKB-KW"/>
</dbReference>
<dbReference type="Pfam" id="PF25485">
    <property type="entry name" value="DUF7908"/>
    <property type="match status" value="1"/>
</dbReference>
<evidence type="ECO:0000256" key="4">
    <source>
        <dbReference type="PIRSR" id="PIRSR601461-2"/>
    </source>
</evidence>
<dbReference type="PROSITE" id="PS51767">
    <property type="entry name" value="PEPTIDASE_A1"/>
    <property type="match status" value="1"/>
</dbReference>
<dbReference type="EMBL" id="JAFIMR010000001">
    <property type="protein sequence ID" value="KAI1881635.1"/>
    <property type="molecule type" value="Genomic_DNA"/>
</dbReference>
<evidence type="ECO:0000256" key="6">
    <source>
        <dbReference type="SAM" id="MobiDB-lite"/>
    </source>
</evidence>